<evidence type="ECO:0008006" key="4">
    <source>
        <dbReference type="Google" id="ProtNLM"/>
    </source>
</evidence>
<reference evidence="2 3" key="1">
    <citation type="journal article" date="2016" name="Front. Microbiol.">
        <title>Genomic Resource of Rice Seed Associated Bacteria.</title>
        <authorList>
            <person name="Midha S."/>
            <person name="Bansal K."/>
            <person name="Sharma S."/>
            <person name="Kumar N."/>
            <person name="Patil P.P."/>
            <person name="Chaudhry V."/>
            <person name="Patil P.B."/>
        </authorList>
    </citation>
    <scope>NUCLEOTIDE SEQUENCE [LARGE SCALE GENOMIC DNA]</scope>
    <source>
        <strain evidence="2 3">NS334</strain>
    </source>
</reference>
<dbReference type="PATRIC" id="fig|869719.3.peg.1495"/>
<organism evidence="2 3">
    <name type="scientific">Sphingomonas endophytica</name>
    <dbReference type="NCBI Taxonomy" id="869719"/>
    <lineage>
        <taxon>Bacteria</taxon>
        <taxon>Pseudomonadati</taxon>
        <taxon>Pseudomonadota</taxon>
        <taxon>Alphaproteobacteria</taxon>
        <taxon>Sphingomonadales</taxon>
        <taxon>Sphingomonadaceae</taxon>
        <taxon>Sphingomonas</taxon>
    </lineage>
</organism>
<keyword evidence="3" id="KW-1185">Reference proteome</keyword>
<dbReference type="Proteomes" id="UP000074310">
    <property type="component" value="Unassembled WGS sequence"/>
</dbReference>
<dbReference type="PANTHER" id="PTHR12558:SF13">
    <property type="entry name" value="CELL DIVISION CYCLE PROTEIN 27 HOMOLOG"/>
    <property type="match status" value="1"/>
</dbReference>
<dbReference type="InterPro" id="IPR019734">
    <property type="entry name" value="TPR_rpt"/>
</dbReference>
<dbReference type="EMBL" id="LDTB01000026">
    <property type="protein sequence ID" value="KTT72475.1"/>
    <property type="molecule type" value="Genomic_DNA"/>
</dbReference>
<gene>
    <name evidence="2" type="ORF">NS334_09020</name>
</gene>
<evidence type="ECO:0000313" key="3">
    <source>
        <dbReference type="Proteomes" id="UP000074310"/>
    </source>
</evidence>
<name>A0A147I399_9SPHN</name>
<feature type="signal peptide" evidence="1">
    <location>
        <begin position="1"/>
        <end position="18"/>
    </location>
</feature>
<dbReference type="Gene3D" id="1.25.40.10">
    <property type="entry name" value="Tetratricopeptide repeat domain"/>
    <property type="match status" value="2"/>
</dbReference>
<dbReference type="SMART" id="SM00028">
    <property type="entry name" value="TPR"/>
    <property type="match status" value="5"/>
</dbReference>
<proteinExistence type="predicted"/>
<dbReference type="PROSITE" id="PS51257">
    <property type="entry name" value="PROKAR_LIPOPROTEIN"/>
    <property type="match status" value="1"/>
</dbReference>
<evidence type="ECO:0000256" key="1">
    <source>
        <dbReference type="SAM" id="SignalP"/>
    </source>
</evidence>
<comment type="caution">
    <text evidence="2">The sequence shown here is derived from an EMBL/GenBank/DDBJ whole genome shotgun (WGS) entry which is preliminary data.</text>
</comment>
<protein>
    <recommendedName>
        <fullName evidence="4">Tetratricopeptide repeat protein</fullName>
    </recommendedName>
</protein>
<dbReference type="InterPro" id="IPR011990">
    <property type="entry name" value="TPR-like_helical_dom_sf"/>
</dbReference>
<dbReference type="AlphaFoldDB" id="A0A147I399"/>
<dbReference type="Pfam" id="PF14559">
    <property type="entry name" value="TPR_19"/>
    <property type="match status" value="1"/>
</dbReference>
<keyword evidence="1" id="KW-0732">Signal</keyword>
<evidence type="ECO:0000313" key="2">
    <source>
        <dbReference type="EMBL" id="KTT72475.1"/>
    </source>
</evidence>
<accession>A0A147I399</accession>
<dbReference type="PANTHER" id="PTHR12558">
    <property type="entry name" value="CELL DIVISION CYCLE 16,23,27"/>
    <property type="match status" value="1"/>
</dbReference>
<feature type="chain" id="PRO_5007548171" description="Tetratricopeptide repeat protein" evidence="1">
    <location>
        <begin position="19"/>
        <end position="480"/>
    </location>
</feature>
<sequence>MGSILVRSLKMRRSAATAFALLALLAGCRAPEQRAAKFAGMYEAAMANNDPYTARLAMQRAVSYKDDNPDYWQSLAGVELALGNYSGAYNAYLRAQELDHSNPTVLQALADLAVIGGHTEEARRYAKQVLLLQPSDPAPQTTLGFVALRDRDYGAALKRAETVLGQRPDDSNATILKARALAGEEKPQEALSLLRDYVAGHPRDAAVLDALGDISGRFGDLKGQKDAQQHELAMRPKDKALRVNYARTLYRLGDRAGGHDLTYAMVRNGEHGGLLIDILALWLRYEPRARSLAEVRELAADAPVADRMRYAYFLMLAGAPSEAESLIAPLVTLPVTAANASPLALLAQTRAAQGRNAEALTMLDAVLSFDQGNVVALRARTDLYLRTGRGRQAVFDAQRLVASKPRAVDDRIRLARAYRLAGQPQLAENTYRAAIQDIGGADPLLFADLRGFLVQAGRGDELADLQQQFVEQKRVARSQW</sequence>
<dbReference type="SUPFAM" id="SSF48452">
    <property type="entry name" value="TPR-like"/>
    <property type="match status" value="2"/>
</dbReference>